<evidence type="ECO:0000313" key="6">
    <source>
        <dbReference type="Proteomes" id="UP001454036"/>
    </source>
</evidence>
<accession>A0AAV3PPG6</accession>
<sequence>MYNIRPMWEVQSPKMATNVLTRHGQYQSLYSSSKVISFHSPSKWEVHFEETKRSNRLMVVYFTASWCGPCRLMEPVINNFSNQYTSVEFIKIDVDELMGVAEAFVVRAMPTFLLIKRGDVLDRVVGAKKEDLQMKIEKHRI</sequence>
<evidence type="ECO:0000256" key="1">
    <source>
        <dbReference type="ARBA" id="ARBA00022982"/>
    </source>
</evidence>
<evidence type="ECO:0000259" key="4">
    <source>
        <dbReference type="PROSITE" id="PS51352"/>
    </source>
</evidence>
<dbReference type="PROSITE" id="PS51352">
    <property type="entry name" value="THIOREDOXIN_2"/>
    <property type="match status" value="1"/>
</dbReference>
<keyword evidence="1" id="KW-0249">Electron transport</keyword>
<dbReference type="Pfam" id="PF00085">
    <property type="entry name" value="Thioredoxin"/>
    <property type="match status" value="1"/>
</dbReference>
<dbReference type="PRINTS" id="PR00421">
    <property type="entry name" value="THIOREDOXIN"/>
</dbReference>
<evidence type="ECO:0000256" key="2">
    <source>
        <dbReference type="ARBA" id="ARBA00023157"/>
    </source>
</evidence>
<keyword evidence="6" id="KW-1185">Reference proteome</keyword>
<gene>
    <name evidence="5" type="ORF">LIER_11837</name>
</gene>
<protein>
    <submittedName>
        <fullName evidence="5">Oxidoreductase</fullName>
    </submittedName>
</protein>
<dbReference type="InterPro" id="IPR017937">
    <property type="entry name" value="Thioredoxin_CS"/>
</dbReference>
<feature type="domain" description="Thioredoxin" evidence="4">
    <location>
        <begin position="8"/>
        <end position="141"/>
    </location>
</feature>
<name>A0AAV3PPG6_LITER</name>
<dbReference type="InterPro" id="IPR036249">
    <property type="entry name" value="Thioredoxin-like_sf"/>
</dbReference>
<dbReference type="InterPro" id="IPR013766">
    <property type="entry name" value="Thioredoxin_domain"/>
</dbReference>
<dbReference type="InterPro" id="IPR050620">
    <property type="entry name" value="Thioredoxin_H-type-like"/>
</dbReference>
<dbReference type="Gene3D" id="3.40.30.10">
    <property type="entry name" value="Glutaredoxin"/>
    <property type="match status" value="1"/>
</dbReference>
<keyword evidence="1" id="KW-0813">Transport</keyword>
<dbReference type="CDD" id="cd02947">
    <property type="entry name" value="TRX_family"/>
    <property type="match status" value="1"/>
</dbReference>
<dbReference type="PANTHER" id="PTHR10438:SF463">
    <property type="entry name" value="THIOREDOXIN"/>
    <property type="match status" value="1"/>
</dbReference>
<proteinExistence type="predicted"/>
<dbReference type="PANTHER" id="PTHR10438">
    <property type="entry name" value="THIOREDOXIN"/>
    <property type="match status" value="1"/>
</dbReference>
<dbReference type="PROSITE" id="PS00194">
    <property type="entry name" value="THIOREDOXIN_1"/>
    <property type="match status" value="1"/>
</dbReference>
<keyword evidence="2" id="KW-1015">Disulfide bond</keyword>
<organism evidence="5 6">
    <name type="scientific">Lithospermum erythrorhizon</name>
    <name type="common">Purple gromwell</name>
    <name type="synonym">Lithospermum officinale var. erythrorhizon</name>
    <dbReference type="NCBI Taxonomy" id="34254"/>
    <lineage>
        <taxon>Eukaryota</taxon>
        <taxon>Viridiplantae</taxon>
        <taxon>Streptophyta</taxon>
        <taxon>Embryophyta</taxon>
        <taxon>Tracheophyta</taxon>
        <taxon>Spermatophyta</taxon>
        <taxon>Magnoliopsida</taxon>
        <taxon>eudicotyledons</taxon>
        <taxon>Gunneridae</taxon>
        <taxon>Pentapetalae</taxon>
        <taxon>asterids</taxon>
        <taxon>lamiids</taxon>
        <taxon>Boraginales</taxon>
        <taxon>Boraginaceae</taxon>
        <taxon>Boraginoideae</taxon>
        <taxon>Lithospermeae</taxon>
        <taxon>Lithospermum</taxon>
    </lineage>
</organism>
<reference evidence="5 6" key="1">
    <citation type="submission" date="2024-01" db="EMBL/GenBank/DDBJ databases">
        <title>The complete chloroplast genome sequence of Lithospermum erythrorhizon: insights into the phylogenetic relationship among Boraginaceae species and the maternal lineages of purple gromwells.</title>
        <authorList>
            <person name="Okada T."/>
            <person name="Watanabe K."/>
        </authorList>
    </citation>
    <scope>NUCLEOTIDE SEQUENCE [LARGE SCALE GENOMIC DNA]</scope>
</reference>
<comment type="caution">
    <text evidence="5">The sequence shown here is derived from an EMBL/GenBank/DDBJ whole genome shotgun (WGS) entry which is preliminary data.</text>
</comment>
<dbReference type="SUPFAM" id="SSF52833">
    <property type="entry name" value="Thioredoxin-like"/>
    <property type="match status" value="1"/>
</dbReference>
<keyword evidence="3" id="KW-0676">Redox-active center</keyword>
<dbReference type="FunFam" id="3.40.30.10:FF:000245">
    <property type="entry name" value="Thioredoxin"/>
    <property type="match status" value="1"/>
</dbReference>
<evidence type="ECO:0000256" key="3">
    <source>
        <dbReference type="ARBA" id="ARBA00023284"/>
    </source>
</evidence>
<dbReference type="AlphaFoldDB" id="A0AAV3PPG6"/>
<dbReference type="EMBL" id="BAABME010002222">
    <property type="protein sequence ID" value="GAA0153649.1"/>
    <property type="molecule type" value="Genomic_DNA"/>
</dbReference>
<evidence type="ECO:0000313" key="5">
    <source>
        <dbReference type="EMBL" id="GAA0153649.1"/>
    </source>
</evidence>
<dbReference type="Proteomes" id="UP001454036">
    <property type="component" value="Unassembled WGS sequence"/>
</dbReference>